<name>V4RD51_9HYPH</name>
<dbReference type="EMBL" id="AWXZ01000039">
    <property type="protein sequence ID" value="ESR23319.1"/>
    <property type="molecule type" value="Genomic_DNA"/>
</dbReference>
<dbReference type="RefSeq" id="WP_023433505.1">
    <property type="nucleotide sequence ID" value="NZ_AWXZ01000039.1"/>
</dbReference>
<reference evidence="1 2" key="1">
    <citation type="journal article" date="2014" name="Genome Announc.">
        <title>Draft Genome Sequence of Lutibaculum baratangense Strain AMV1T, Isolated from a Mud Volcano in Andamans, India.</title>
        <authorList>
            <person name="Singh A."/>
            <person name="Sreenivas A."/>
            <person name="Sathyanarayana Reddy G."/>
            <person name="Pinnaka A.K."/>
            <person name="Shivaji S."/>
        </authorList>
    </citation>
    <scope>NUCLEOTIDE SEQUENCE [LARGE SCALE GENOMIC DNA]</scope>
    <source>
        <strain evidence="1 2">AMV1</strain>
    </source>
</reference>
<protein>
    <recommendedName>
        <fullName evidence="3">DUF3750 domain-containing protein</fullName>
    </recommendedName>
</protein>
<proteinExistence type="predicted"/>
<dbReference type="Proteomes" id="UP000017819">
    <property type="component" value="Unassembled WGS sequence"/>
</dbReference>
<dbReference type="InterPro" id="IPR022224">
    <property type="entry name" value="DUF3750"/>
</dbReference>
<dbReference type="Pfam" id="PF12570">
    <property type="entry name" value="DUF3750"/>
    <property type="match status" value="1"/>
</dbReference>
<organism evidence="1 2">
    <name type="scientific">Lutibaculum baratangense AMV1</name>
    <dbReference type="NCBI Taxonomy" id="631454"/>
    <lineage>
        <taxon>Bacteria</taxon>
        <taxon>Pseudomonadati</taxon>
        <taxon>Pseudomonadota</taxon>
        <taxon>Alphaproteobacteria</taxon>
        <taxon>Hyphomicrobiales</taxon>
        <taxon>Tepidamorphaceae</taxon>
        <taxon>Lutibaculum</taxon>
    </lineage>
</organism>
<dbReference type="AlphaFoldDB" id="V4RD51"/>
<keyword evidence="2" id="KW-1185">Reference proteome</keyword>
<evidence type="ECO:0000313" key="2">
    <source>
        <dbReference type="Proteomes" id="UP000017819"/>
    </source>
</evidence>
<dbReference type="OrthoDB" id="199084at2"/>
<dbReference type="eggNOG" id="ENOG502Z88I">
    <property type="taxonomic scope" value="Bacteria"/>
</dbReference>
<dbReference type="STRING" id="631454.N177_3387"/>
<evidence type="ECO:0008006" key="3">
    <source>
        <dbReference type="Google" id="ProtNLM"/>
    </source>
</evidence>
<accession>V4RD51</accession>
<gene>
    <name evidence="1" type="ORF">N177_3387</name>
</gene>
<sequence length="290" mass="31456">MRRLRTPLIALVFVFFVPVWVKAGVWYMSERPASWREANWSSAGLLPAAAEEPEASIRVMYARTGGLKGVVAVHSWIVLKEEGAPRYERYDVMGWGDPVRRDHRAADGYWYSHSPEVAVELKGEAAQRLIPRVRAAIAEYRWSARGSYRVWPGPNSNTFVATILHEVPELGGRLPPTAIGRDYLGDGFVSTRLPTGGWMATYRGILGIAAGPREGLEITVLGLVAGVRFQDPALIIPGFGVLGGSEAIGVGAEPEERAADAAGSGGEGWLFDRSRMTTLEGEPTAAAGRI</sequence>
<dbReference type="PATRIC" id="fig|631454.5.peg.3347"/>
<evidence type="ECO:0000313" key="1">
    <source>
        <dbReference type="EMBL" id="ESR23319.1"/>
    </source>
</evidence>
<comment type="caution">
    <text evidence="1">The sequence shown here is derived from an EMBL/GenBank/DDBJ whole genome shotgun (WGS) entry which is preliminary data.</text>
</comment>